<feature type="compositionally biased region" description="Polar residues" evidence="1">
    <location>
        <begin position="116"/>
        <end position="137"/>
    </location>
</feature>
<gene>
    <name evidence="2" type="ORF">P280DRAFT_481257</name>
</gene>
<protein>
    <submittedName>
        <fullName evidence="2">Uncharacterized protein</fullName>
    </submittedName>
</protein>
<feature type="region of interest" description="Disordered" evidence="1">
    <location>
        <begin position="37"/>
        <end position="74"/>
    </location>
</feature>
<proteinExistence type="predicted"/>
<dbReference type="Proteomes" id="UP000799753">
    <property type="component" value="Unassembled WGS sequence"/>
</dbReference>
<feature type="region of interest" description="Disordered" evidence="1">
    <location>
        <begin position="114"/>
        <end position="168"/>
    </location>
</feature>
<name>A0A6A6RWG1_9PLEO</name>
<dbReference type="PANTHER" id="PTHR47641">
    <property type="entry name" value="PERIAXIN-LIKE"/>
    <property type="match status" value="1"/>
</dbReference>
<evidence type="ECO:0000313" key="3">
    <source>
        <dbReference type="Proteomes" id="UP000799753"/>
    </source>
</evidence>
<accession>A0A6A6RWG1</accession>
<dbReference type="EMBL" id="MU006786">
    <property type="protein sequence ID" value="KAF2639876.1"/>
    <property type="molecule type" value="Genomic_DNA"/>
</dbReference>
<feature type="compositionally biased region" description="Low complexity" evidence="1">
    <location>
        <begin position="47"/>
        <end position="74"/>
    </location>
</feature>
<dbReference type="PANTHER" id="PTHR47641:SF1">
    <property type="entry name" value="GOLGI-ASSOCIATED OLFACTORY SIGNALING REGULATOR"/>
    <property type="match status" value="1"/>
</dbReference>
<organism evidence="2 3">
    <name type="scientific">Massarina eburnea CBS 473.64</name>
    <dbReference type="NCBI Taxonomy" id="1395130"/>
    <lineage>
        <taxon>Eukaryota</taxon>
        <taxon>Fungi</taxon>
        <taxon>Dikarya</taxon>
        <taxon>Ascomycota</taxon>
        <taxon>Pezizomycotina</taxon>
        <taxon>Dothideomycetes</taxon>
        <taxon>Pleosporomycetidae</taxon>
        <taxon>Pleosporales</taxon>
        <taxon>Massarineae</taxon>
        <taxon>Massarinaceae</taxon>
        <taxon>Massarina</taxon>
    </lineage>
</organism>
<reference evidence="2" key="1">
    <citation type="journal article" date="2020" name="Stud. Mycol.">
        <title>101 Dothideomycetes genomes: a test case for predicting lifestyles and emergence of pathogens.</title>
        <authorList>
            <person name="Haridas S."/>
            <person name="Albert R."/>
            <person name="Binder M."/>
            <person name="Bloem J."/>
            <person name="Labutti K."/>
            <person name="Salamov A."/>
            <person name="Andreopoulos B."/>
            <person name="Baker S."/>
            <person name="Barry K."/>
            <person name="Bills G."/>
            <person name="Bluhm B."/>
            <person name="Cannon C."/>
            <person name="Castanera R."/>
            <person name="Culley D."/>
            <person name="Daum C."/>
            <person name="Ezra D."/>
            <person name="Gonzalez J."/>
            <person name="Henrissat B."/>
            <person name="Kuo A."/>
            <person name="Liang C."/>
            <person name="Lipzen A."/>
            <person name="Lutzoni F."/>
            <person name="Magnuson J."/>
            <person name="Mondo S."/>
            <person name="Nolan M."/>
            <person name="Ohm R."/>
            <person name="Pangilinan J."/>
            <person name="Park H.-J."/>
            <person name="Ramirez L."/>
            <person name="Alfaro M."/>
            <person name="Sun H."/>
            <person name="Tritt A."/>
            <person name="Yoshinaga Y."/>
            <person name="Zwiers L.-H."/>
            <person name="Turgeon B."/>
            <person name="Goodwin S."/>
            <person name="Spatafora J."/>
            <person name="Crous P."/>
            <person name="Grigoriev I."/>
        </authorList>
    </citation>
    <scope>NUCLEOTIDE SEQUENCE</scope>
    <source>
        <strain evidence="2">CBS 473.64</strain>
    </source>
</reference>
<evidence type="ECO:0000256" key="1">
    <source>
        <dbReference type="SAM" id="MobiDB-lite"/>
    </source>
</evidence>
<feature type="compositionally biased region" description="Acidic residues" evidence="1">
    <location>
        <begin position="150"/>
        <end position="160"/>
    </location>
</feature>
<evidence type="ECO:0000313" key="2">
    <source>
        <dbReference type="EMBL" id="KAF2639876.1"/>
    </source>
</evidence>
<dbReference type="AlphaFoldDB" id="A0A6A6RWG1"/>
<keyword evidence="3" id="KW-1185">Reference proteome</keyword>
<sequence>MKFSTVLALMGISRSAYLVLSIPSLTLNSIAAGNPLAQEDDEPEVPLPSFSRPALPSFSRPAAPSFSRPAVPSFSRPALPSFSHPIVPSGSRPPVPSFSRPPFPSFSRPAGPSFSISTRPSFSRPTHSARPTRSSRPVPTFSRPPIPTPTDDDGDDDDDDKQVGRPPSWVSISTTLALELVGRFECIPRLVYVISSLVNVGDLNGPSLVCRQIWHTWYCCGAAQSSDRHADQ</sequence>